<evidence type="ECO:0000313" key="2">
    <source>
        <dbReference type="EMBL" id="EDM74919.1"/>
    </source>
</evidence>
<proteinExistence type="predicted"/>
<dbReference type="RefSeq" id="WP_006975910.1">
    <property type="nucleotide sequence ID" value="NZ_ABCS01000110.1"/>
</dbReference>
<name>A6GGS2_9BACT</name>
<protein>
    <submittedName>
        <fullName evidence="2">Uncharacterized protein</fullName>
    </submittedName>
</protein>
<comment type="caution">
    <text evidence="2">The sequence shown here is derived from an EMBL/GenBank/DDBJ whole genome shotgun (WGS) entry which is preliminary data.</text>
</comment>
<keyword evidence="3" id="KW-1185">Reference proteome</keyword>
<dbReference type="EMBL" id="ABCS01000110">
    <property type="protein sequence ID" value="EDM74919.1"/>
    <property type="molecule type" value="Genomic_DNA"/>
</dbReference>
<evidence type="ECO:0000313" key="3">
    <source>
        <dbReference type="Proteomes" id="UP000005801"/>
    </source>
</evidence>
<feature type="region of interest" description="Disordered" evidence="1">
    <location>
        <begin position="18"/>
        <end position="51"/>
    </location>
</feature>
<organism evidence="2 3">
    <name type="scientific">Plesiocystis pacifica SIR-1</name>
    <dbReference type="NCBI Taxonomy" id="391625"/>
    <lineage>
        <taxon>Bacteria</taxon>
        <taxon>Pseudomonadati</taxon>
        <taxon>Myxococcota</taxon>
        <taxon>Polyangia</taxon>
        <taxon>Nannocystales</taxon>
        <taxon>Nannocystaceae</taxon>
        <taxon>Plesiocystis</taxon>
    </lineage>
</organism>
<reference evidence="2 3" key="1">
    <citation type="submission" date="2007-06" db="EMBL/GenBank/DDBJ databases">
        <authorList>
            <person name="Shimkets L."/>
            <person name="Ferriera S."/>
            <person name="Johnson J."/>
            <person name="Kravitz S."/>
            <person name="Beeson K."/>
            <person name="Sutton G."/>
            <person name="Rogers Y.-H."/>
            <person name="Friedman R."/>
            <person name="Frazier M."/>
            <person name="Venter J.C."/>
        </authorList>
    </citation>
    <scope>NUCLEOTIDE SEQUENCE [LARGE SCALE GENOMIC DNA]</scope>
    <source>
        <strain evidence="2 3">SIR-1</strain>
    </source>
</reference>
<accession>A6GGS2</accession>
<sequence>MVHELDSTAALDEAQRRLDRVLRSLGPPGSPRPASVSFSAGTGDAGDTDNPELGLLRELAQTRRGGALSFAAGSSAGAAADAEAEAGLLALSDRLRLSLRVDTPLPVPTGKDPAAAPLLASTRVTPGGDLNSVFRLPRTDDPEQRAALLEAHARALSLAIAQRQARAQTLLALAEMAAKIAAATAAGSPWLALPTAWRFLKRVQAERALHDDPPTPPTAPRARP</sequence>
<dbReference type="STRING" id="391625.PPSIR1_20784"/>
<evidence type="ECO:0000256" key="1">
    <source>
        <dbReference type="SAM" id="MobiDB-lite"/>
    </source>
</evidence>
<gene>
    <name evidence="2" type="ORF">PPSIR1_20784</name>
</gene>
<dbReference type="Proteomes" id="UP000005801">
    <property type="component" value="Unassembled WGS sequence"/>
</dbReference>
<dbReference type="AlphaFoldDB" id="A6GGS2"/>